<dbReference type="AlphaFoldDB" id="A0ABC9X1I4"/>
<dbReference type="PROSITE" id="PS50023">
    <property type="entry name" value="LIM_DOMAIN_2"/>
    <property type="match status" value="1"/>
</dbReference>
<organism evidence="7 8">
    <name type="scientific">Grus japonensis</name>
    <name type="common">Japanese crane</name>
    <name type="synonym">Red-crowned crane</name>
    <dbReference type="NCBI Taxonomy" id="30415"/>
    <lineage>
        <taxon>Eukaryota</taxon>
        <taxon>Metazoa</taxon>
        <taxon>Chordata</taxon>
        <taxon>Craniata</taxon>
        <taxon>Vertebrata</taxon>
        <taxon>Euteleostomi</taxon>
        <taxon>Archelosauria</taxon>
        <taxon>Archosauria</taxon>
        <taxon>Dinosauria</taxon>
        <taxon>Saurischia</taxon>
        <taxon>Theropoda</taxon>
        <taxon>Coelurosauria</taxon>
        <taxon>Aves</taxon>
        <taxon>Neognathae</taxon>
        <taxon>Neoaves</taxon>
        <taxon>Gruiformes</taxon>
        <taxon>Gruidae</taxon>
        <taxon>Grus</taxon>
    </lineage>
</organism>
<dbReference type="PANTHER" id="PTHR24206">
    <property type="entry name" value="OS06G0237300 PROTEIN"/>
    <property type="match status" value="1"/>
</dbReference>
<keyword evidence="1 4" id="KW-0479">Metal-binding</keyword>
<feature type="region of interest" description="Disordered" evidence="5">
    <location>
        <begin position="529"/>
        <end position="659"/>
    </location>
</feature>
<dbReference type="PROSITE" id="PS00478">
    <property type="entry name" value="LIM_DOMAIN_1"/>
    <property type="match status" value="1"/>
</dbReference>
<evidence type="ECO:0000259" key="6">
    <source>
        <dbReference type="PROSITE" id="PS50023"/>
    </source>
</evidence>
<dbReference type="InterPro" id="IPR001781">
    <property type="entry name" value="Znf_LIM"/>
</dbReference>
<keyword evidence="8" id="KW-1185">Reference proteome</keyword>
<evidence type="ECO:0000256" key="3">
    <source>
        <dbReference type="ARBA" id="ARBA00023038"/>
    </source>
</evidence>
<keyword evidence="2 4" id="KW-0862">Zinc</keyword>
<dbReference type="SMART" id="SM00132">
    <property type="entry name" value="LIM"/>
    <property type="match status" value="1"/>
</dbReference>
<dbReference type="FunFam" id="2.10.110.10:FF:000002">
    <property type="entry name" value="LIM domain and actin-binding 1"/>
    <property type="match status" value="1"/>
</dbReference>
<reference evidence="7 8" key="1">
    <citation type="submission" date="2024-06" db="EMBL/GenBank/DDBJ databases">
        <title>The draft genome of Grus japonensis, version 3.</title>
        <authorList>
            <person name="Nabeshima K."/>
            <person name="Suzuki S."/>
            <person name="Onuma M."/>
        </authorList>
    </citation>
    <scope>NUCLEOTIDE SEQUENCE [LARGE SCALE GENOMIC DNA]</scope>
    <source>
        <strain evidence="7 8">451A</strain>
    </source>
</reference>
<name>A0ABC9X1I4_GRUJA</name>
<dbReference type="SUPFAM" id="SSF57716">
    <property type="entry name" value="Glucocorticoid receptor-like (DNA-binding domain)"/>
    <property type="match status" value="2"/>
</dbReference>
<dbReference type="Pfam" id="PF00412">
    <property type="entry name" value="LIM"/>
    <property type="match status" value="1"/>
</dbReference>
<feature type="compositionally biased region" description="Basic and acidic residues" evidence="5">
    <location>
        <begin position="100"/>
        <end position="110"/>
    </location>
</feature>
<evidence type="ECO:0000256" key="2">
    <source>
        <dbReference type="ARBA" id="ARBA00022833"/>
    </source>
</evidence>
<evidence type="ECO:0000313" key="8">
    <source>
        <dbReference type="Proteomes" id="UP001623348"/>
    </source>
</evidence>
<feature type="domain" description="LIM zinc-binding" evidence="6">
    <location>
        <begin position="365"/>
        <end position="425"/>
    </location>
</feature>
<feature type="compositionally biased region" description="Polar residues" evidence="5">
    <location>
        <begin position="542"/>
        <end position="556"/>
    </location>
</feature>
<feature type="compositionally biased region" description="Polar residues" evidence="5">
    <location>
        <begin position="252"/>
        <end position="266"/>
    </location>
</feature>
<evidence type="ECO:0000256" key="5">
    <source>
        <dbReference type="SAM" id="MobiDB-lite"/>
    </source>
</evidence>
<feature type="compositionally biased region" description="Polar residues" evidence="5">
    <location>
        <begin position="570"/>
        <end position="586"/>
    </location>
</feature>
<feature type="compositionally biased region" description="Basic and acidic residues" evidence="5">
    <location>
        <begin position="557"/>
        <end position="569"/>
    </location>
</feature>
<evidence type="ECO:0000313" key="7">
    <source>
        <dbReference type="EMBL" id="GAB0191546.1"/>
    </source>
</evidence>
<feature type="region of interest" description="Disordered" evidence="5">
    <location>
        <begin position="744"/>
        <end position="769"/>
    </location>
</feature>
<gene>
    <name evidence="7" type="ORF">GRJ2_001619900</name>
</gene>
<dbReference type="EMBL" id="BAAFJT010000006">
    <property type="protein sequence ID" value="GAB0191546.1"/>
    <property type="molecule type" value="Genomic_DNA"/>
</dbReference>
<dbReference type="Proteomes" id="UP001623348">
    <property type="component" value="Unassembled WGS sequence"/>
</dbReference>
<dbReference type="Gene3D" id="2.10.110.10">
    <property type="entry name" value="Cysteine Rich Protein"/>
    <property type="match status" value="1"/>
</dbReference>
<sequence>MLRWQGMLELADLPLQKGSVELLKQRWESANAARPGSMLRCSPAPRSLVPDKISSSSTVKKVPADSRRVDAFKEETLGGPQQIEHFPVTVEELRSHFEALGGKKETESERSSLSSTLKSQPGSHSVIPLTESSVKRGKAIFEKMSSENGHINISEVGSRKPVRGLPKESTPRADNTPLDFRETVSLKERMAMYKAAVSEIEGSNSFPHTSEKTKFCTVPGGLAAVRKQFEKVQMTSSQKTFAQYQHQHKSVQEMSRSNQLTVSSSTREAEYNEMTSKESQMEASQTQEVSHHEQVTHEIKMASTFTQHRDETVINAAQNEELPKTVTQILKQQIERTVQEKAVHLDRESATPAKEVKKLQIQENETCRLCQQRVYPMECLVADKQNFHKSCFRCHHCGSQLSLGNYASLHGKIYCKPHFKQLFKSKGNYDEGFGHKQHKELWNSKDQCSSVGSIHAEETNPISSIPVDPKPITEIDQDLYPGTEGIHPDILDNNLKKTTERGKLKMTWPPSTDDATPKKTFSIEEMAKVNKPKWPPEGFAQEDSSLHTNKSLGNKTDSQKKNVVREQNKNDTANAQQNQHSSFSSLSEKEATNICKAKKNEAGNKGKDEEAGNTQDKLNKTGGSQNKEESRKDTNEGDNVIMHSAGKEREKKINETDDSEVVQVTNIDDVTAQKNHKEFSLNNNNNNNYATFSHLNICRQEKTLSTTSKPMTALSHAICTVSQDAFAKLENGSGNEEVLEMYESHDSYSSNSVTVSRDEQNSEDEDAVTSNGLAQFNKDAPCQKSHTNSTLVLKEATNTTFSADTELNALEKNQNTTKT</sequence>
<feature type="region of interest" description="Disordered" evidence="5">
    <location>
        <begin position="100"/>
        <end position="127"/>
    </location>
</feature>
<accession>A0ABC9X1I4</accession>
<evidence type="ECO:0000256" key="1">
    <source>
        <dbReference type="ARBA" id="ARBA00022723"/>
    </source>
</evidence>
<keyword evidence="3 4" id="KW-0440">LIM domain</keyword>
<dbReference type="CDD" id="cd09442">
    <property type="entry name" value="LIM_Eplin_like"/>
    <property type="match status" value="1"/>
</dbReference>
<comment type="caution">
    <text evidence="7">The sequence shown here is derived from an EMBL/GenBank/DDBJ whole genome shotgun (WGS) entry which is preliminary data.</text>
</comment>
<feature type="compositionally biased region" description="Basic and acidic residues" evidence="5">
    <location>
        <begin position="645"/>
        <end position="655"/>
    </location>
</feature>
<proteinExistence type="predicted"/>
<feature type="compositionally biased region" description="Basic and acidic residues" evidence="5">
    <location>
        <begin position="626"/>
        <end position="635"/>
    </location>
</feature>
<feature type="compositionally biased region" description="Polar residues" evidence="5">
    <location>
        <begin position="612"/>
        <end position="625"/>
    </location>
</feature>
<feature type="region of interest" description="Disordered" evidence="5">
    <location>
        <begin position="247"/>
        <end position="293"/>
    </location>
</feature>
<feature type="compositionally biased region" description="Basic and acidic residues" evidence="5">
    <location>
        <begin position="598"/>
        <end position="610"/>
    </location>
</feature>
<protein>
    <submittedName>
        <fullName evidence="7">Xin actin-binding repeat-containing protein 2</fullName>
    </submittedName>
</protein>
<feature type="compositionally biased region" description="Basic and acidic residues" evidence="5">
    <location>
        <begin position="267"/>
        <end position="280"/>
    </location>
</feature>
<evidence type="ECO:0000256" key="4">
    <source>
        <dbReference type="PROSITE-ProRule" id="PRU00125"/>
    </source>
</evidence>
<dbReference type="GO" id="GO:0046872">
    <property type="term" value="F:metal ion binding"/>
    <property type="evidence" value="ECO:0007669"/>
    <property type="project" value="UniProtKB-KW"/>
</dbReference>